<feature type="compositionally biased region" description="Basic and acidic residues" evidence="1">
    <location>
        <begin position="1"/>
        <end position="46"/>
    </location>
</feature>
<feature type="region of interest" description="Disordered" evidence="1">
    <location>
        <begin position="165"/>
        <end position="220"/>
    </location>
</feature>
<accession>A0A1S4EQB9</accession>
<evidence type="ECO:0000313" key="2">
    <source>
        <dbReference type="Proteomes" id="UP000079169"/>
    </source>
</evidence>
<feature type="region of interest" description="Disordered" evidence="1">
    <location>
        <begin position="1"/>
        <end position="106"/>
    </location>
</feature>
<feature type="compositionally biased region" description="Basic and acidic residues" evidence="1">
    <location>
        <begin position="393"/>
        <end position="402"/>
    </location>
</feature>
<dbReference type="AlphaFoldDB" id="A0A1S4EQB9"/>
<evidence type="ECO:0000313" key="3">
    <source>
        <dbReference type="RefSeq" id="XP_017304366.1"/>
    </source>
</evidence>
<dbReference type="PaxDb" id="121845-A0A1S4EQB9"/>
<reference evidence="3" key="1">
    <citation type="submission" date="2025-08" db="UniProtKB">
        <authorList>
            <consortium name="RefSeq"/>
        </authorList>
    </citation>
    <scope>IDENTIFICATION</scope>
</reference>
<keyword evidence="2" id="KW-1185">Reference proteome</keyword>
<proteinExistence type="predicted"/>
<feature type="compositionally biased region" description="Low complexity" evidence="1">
    <location>
        <begin position="403"/>
        <end position="450"/>
    </location>
</feature>
<protein>
    <submittedName>
        <fullName evidence="3">GATA zinc finger domain-containing protein 14-like</fullName>
    </submittedName>
</protein>
<evidence type="ECO:0000256" key="1">
    <source>
        <dbReference type="SAM" id="MobiDB-lite"/>
    </source>
</evidence>
<feature type="compositionally biased region" description="Polar residues" evidence="1">
    <location>
        <begin position="127"/>
        <end position="142"/>
    </location>
</feature>
<feature type="compositionally biased region" description="Polar residues" evidence="1">
    <location>
        <begin position="94"/>
        <end position="106"/>
    </location>
</feature>
<dbReference type="Proteomes" id="UP000079169">
    <property type="component" value="Unplaced"/>
</dbReference>
<sequence>MEIREDGNEERTANEYRTEEKRKDVEDVASRFDETRKQHYKYEVGYKNKPVNQNERSEERRTANSVKHSRGIANDSVEYVDGQERDSTREENRNTISEINTSDELTCDHMNNISSEHRDYLPGESLSYETSLPQNTKGQQLSEPHLIKSSNRDKVDAIIADIMREDEASGPQELGGHRRTTIQGRNEQKSHKETAVQGIHKQGGHKRKMVQRSNEQAGRKRTIVEEMNEQTSHKITTVQRTNELAAHKRQTVERIKEQTLHKIGQRTNEQSHVETLDSTNLISDQATNQNQSIQTNPRDHISNQKPNQSVVDLTNSIYDAGYKGPLDQSIATASRGTNQSASQKDNYQNSNQTNRYANDSSVIDLTDDVCNEISQMEITNSIEVTQCSSQNKSDNRYGENSKHSNSCSNSQHYSNNYSNNSKHSNGCSNNTKHSSKNYSNNSKDSSNNCSNDKHSSNICSKNIRDYSNTYSNNIQHSNNTYSNN</sequence>
<feature type="non-terminal residue" evidence="3">
    <location>
        <position position="484"/>
    </location>
</feature>
<feature type="region of interest" description="Disordered" evidence="1">
    <location>
        <begin position="125"/>
        <end position="152"/>
    </location>
</feature>
<dbReference type="GeneID" id="103521712"/>
<feature type="region of interest" description="Disordered" evidence="1">
    <location>
        <begin position="389"/>
        <end position="453"/>
    </location>
</feature>
<organism evidence="2 3">
    <name type="scientific">Diaphorina citri</name>
    <name type="common">Asian citrus psyllid</name>
    <dbReference type="NCBI Taxonomy" id="121845"/>
    <lineage>
        <taxon>Eukaryota</taxon>
        <taxon>Metazoa</taxon>
        <taxon>Ecdysozoa</taxon>
        <taxon>Arthropoda</taxon>
        <taxon>Hexapoda</taxon>
        <taxon>Insecta</taxon>
        <taxon>Pterygota</taxon>
        <taxon>Neoptera</taxon>
        <taxon>Paraneoptera</taxon>
        <taxon>Hemiptera</taxon>
        <taxon>Sternorrhyncha</taxon>
        <taxon>Psylloidea</taxon>
        <taxon>Psyllidae</taxon>
        <taxon>Diaphorininae</taxon>
        <taxon>Diaphorina</taxon>
    </lineage>
</organism>
<dbReference type="KEGG" id="dci:103521712"/>
<name>A0A1S4EQB9_DIACI</name>
<feature type="region of interest" description="Disordered" evidence="1">
    <location>
        <begin position="333"/>
        <end position="360"/>
    </location>
</feature>
<dbReference type="RefSeq" id="XP_017304366.1">
    <property type="nucleotide sequence ID" value="XM_017448877.1"/>
</dbReference>
<feature type="compositionally biased region" description="Basic and acidic residues" evidence="1">
    <location>
        <begin position="82"/>
        <end position="93"/>
    </location>
</feature>
<gene>
    <name evidence="3" type="primary">LOC103521712</name>
</gene>